<sequence length="151" mass="15860">MVRKLTSDQGFPTPPPSRRPSILSQLVSRPNFAFSHSTPATPLSTSHPKESGLPSGLAMTPSTSHDQPIQHFRRKSMPSGGGGGELPLQSVNGNGNGNGIVRSSTMKVAGFNVGVGKATQAKAQAQVQVQGKVGETRHFDPSRDPKLLGLL</sequence>
<accession>A0A1Y2BCN8</accession>
<feature type="compositionally biased region" description="Polar residues" evidence="1">
    <location>
        <begin position="22"/>
        <end position="46"/>
    </location>
</feature>
<organism evidence="2 3">
    <name type="scientific">Naematelia encephala</name>
    <dbReference type="NCBI Taxonomy" id="71784"/>
    <lineage>
        <taxon>Eukaryota</taxon>
        <taxon>Fungi</taxon>
        <taxon>Dikarya</taxon>
        <taxon>Basidiomycota</taxon>
        <taxon>Agaricomycotina</taxon>
        <taxon>Tremellomycetes</taxon>
        <taxon>Tremellales</taxon>
        <taxon>Naemateliaceae</taxon>
        <taxon>Naematelia</taxon>
    </lineage>
</organism>
<gene>
    <name evidence="2" type="ORF">BCR39DRAFT_523558</name>
</gene>
<dbReference type="EMBL" id="MCFC01000010">
    <property type="protein sequence ID" value="ORY32247.1"/>
    <property type="molecule type" value="Genomic_DNA"/>
</dbReference>
<dbReference type="Proteomes" id="UP000193986">
    <property type="component" value="Unassembled WGS sequence"/>
</dbReference>
<dbReference type="OrthoDB" id="2574059at2759"/>
<reference evidence="2 3" key="1">
    <citation type="submission" date="2016-07" db="EMBL/GenBank/DDBJ databases">
        <title>Pervasive Adenine N6-methylation of Active Genes in Fungi.</title>
        <authorList>
            <consortium name="DOE Joint Genome Institute"/>
            <person name="Mondo S.J."/>
            <person name="Dannebaum R.O."/>
            <person name="Kuo R.C."/>
            <person name="Labutti K."/>
            <person name="Haridas S."/>
            <person name="Kuo A."/>
            <person name="Salamov A."/>
            <person name="Ahrendt S.R."/>
            <person name="Lipzen A."/>
            <person name="Sullivan W."/>
            <person name="Andreopoulos W.B."/>
            <person name="Clum A."/>
            <person name="Lindquist E."/>
            <person name="Daum C."/>
            <person name="Ramamoorthy G.K."/>
            <person name="Gryganskyi A."/>
            <person name="Culley D."/>
            <person name="Magnuson J.K."/>
            <person name="James T.Y."/>
            <person name="O'Malley M.A."/>
            <person name="Stajich J.E."/>
            <person name="Spatafora J.W."/>
            <person name="Visel A."/>
            <person name="Grigoriev I.V."/>
        </authorList>
    </citation>
    <scope>NUCLEOTIDE SEQUENCE [LARGE SCALE GENOMIC DNA]</scope>
    <source>
        <strain evidence="2 3">68-887.2</strain>
    </source>
</reference>
<evidence type="ECO:0000313" key="2">
    <source>
        <dbReference type="EMBL" id="ORY32247.1"/>
    </source>
</evidence>
<feature type="compositionally biased region" description="Basic and acidic residues" evidence="1">
    <location>
        <begin position="134"/>
        <end position="151"/>
    </location>
</feature>
<proteinExistence type="predicted"/>
<dbReference type="AlphaFoldDB" id="A0A1Y2BCN8"/>
<comment type="caution">
    <text evidence="2">The sequence shown here is derived from an EMBL/GenBank/DDBJ whole genome shotgun (WGS) entry which is preliminary data.</text>
</comment>
<name>A0A1Y2BCN8_9TREE</name>
<keyword evidence="3" id="KW-1185">Reference proteome</keyword>
<protein>
    <submittedName>
        <fullName evidence="2">Uncharacterized protein</fullName>
    </submittedName>
</protein>
<evidence type="ECO:0000313" key="3">
    <source>
        <dbReference type="Proteomes" id="UP000193986"/>
    </source>
</evidence>
<feature type="region of interest" description="Disordered" evidence="1">
    <location>
        <begin position="129"/>
        <end position="151"/>
    </location>
</feature>
<feature type="region of interest" description="Disordered" evidence="1">
    <location>
        <begin position="1"/>
        <end position="99"/>
    </location>
</feature>
<dbReference type="InParanoid" id="A0A1Y2BCN8"/>
<evidence type="ECO:0000256" key="1">
    <source>
        <dbReference type="SAM" id="MobiDB-lite"/>
    </source>
</evidence>